<dbReference type="RefSeq" id="WP_250913770.1">
    <property type="nucleotide sequence ID" value="NZ_JAMXLX010000012.1"/>
</dbReference>
<reference evidence="1" key="1">
    <citation type="submission" date="2022-06" db="EMBL/GenBank/DDBJ databases">
        <authorList>
            <person name="Sun Q."/>
        </authorList>
    </citation>
    <scope>NUCLEOTIDE SEQUENCE</scope>
    <source>
        <strain evidence="1">S101</strain>
    </source>
</reference>
<name>A0AAJ1FA28_9HYPH</name>
<protein>
    <submittedName>
        <fullName evidence="1">SIR2 family protein</fullName>
    </submittedName>
</protein>
<sequence>MNAILHNDFLFCVSDDEARSTLLDVRSGLEKGVTAPYLGPGLVALTVGEASVPASPEAVAVALNIKAPAPSRIRTNMWSVAQYIEQRRHRNTLKAWMAEIFAATPKPLALHRWLAALSLPLIVDSWYDGAMRAALKESGPEDFISIQGITRAGEVRDIWTRVYRADDAACDDAVTAQARTVLYEPHGGARPAGNFLVADSDYVEVLTEIDIQTPIPDSVKERRGNLGFVFIGCRFHDQMLRTYARQIIKRSKGPHYAVMDAASLSRNERRFLAENGITLIDMPLEDAVAILAQEGMGAAAETVQPVKIS</sequence>
<dbReference type="AlphaFoldDB" id="A0AAJ1FA28"/>
<gene>
    <name evidence="1" type="ORF">NBH21_24045</name>
</gene>
<dbReference type="EMBL" id="JAMXLX010000012">
    <property type="protein sequence ID" value="MCO5959843.1"/>
    <property type="molecule type" value="Genomic_DNA"/>
</dbReference>
<dbReference type="Pfam" id="PF13289">
    <property type="entry name" value="SIR2_2"/>
    <property type="match status" value="1"/>
</dbReference>
<proteinExistence type="predicted"/>
<comment type="caution">
    <text evidence="1">The sequence shown here is derived from an EMBL/GenBank/DDBJ whole genome shotgun (WGS) entry which is preliminary data.</text>
</comment>
<evidence type="ECO:0000313" key="2">
    <source>
        <dbReference type="Proteomes" id="UP001155380"/>
    </source>
</evidence>
<evidence type="ECO:0000313" key="1">
    <source>
        <dbReference type="EMBL" id="MCO5959843.1"/>
    </source>
</evidence>
<organism evidence="1 2">
    <name type="scientific">Ciceribacter sichuanensis</name>
    <dbReference type="NCBI Taxonomy" id="2949647"/>
    <lineage>
        <taxon>Bacteria</taxon>
        <taxon>Pseudomonadati</taxon>
        <taxon>Pseudomonadota</taxon>
        <taxon>Alphaproteobacteria</taxon>
        <taxon>Hyphomicrobiales</taxon>
        <taxon>Rhizobiaceae</taxon>
        <taxon>Ciceribacter</taxon>
    </lineage>
</organism>
<accession>A0AAJ1FA28</accession>
<dbReference type="Proteomes" id="UP001155380">
    <property type="component" value="Unassembled WGS sequence"/>
</dbReference>